<accession>A0ACA9PM83</accession>
<evidence type="ECO:0000313" key="1">
    <source>
        <dbReference type="EMBL" id="CAG8713506.1"/>
    </source>
</evidence>
<proteinExistence type="predicted"/>
<protein>
    <submittedName>
        <fullName evidence="1">16038_t:CDS:1</fullName>
    </submittedName>
</protein>
<sequence>MNDYLMTATSSPSQTFQSSSPPFYFHPSTGTASEQMSPLFLASGPLESACHQAPSLSTLYSQPQSPSQDSFNNDMFAT</sequence>
<comment type="caution">
    <text evidence="1">The sequence shown here is derived from an EMBL/GenBank/DDBJ whole genome shotgun (WGS) entry which is preliminary data.</text>
</comment>
<keyword evidence="2" id="KW-1185">Reference proteome</keyword>
<dbReference type="EMBL" id="CAJVPT010036068">
    <property type="protein sequence ID" value="CAG8713506.1"/>
    <property type="molecule type" value="Genomic_DNA"/>
</dbReference>
<name>A0ACA9PM83_9GLOM</name>
<organism evidence="1 2">
    <name type="scientific">Acaulospora colombiana</name>
    <dbReference type="NCBI Taxonomy" id="27376"/>
    <lineage>
        <taxon>Eukaryota</taxon>
        <taxon>Fungi</taxon>
        <taxon>Fungi incertae sedis</taxon>
        <taxon>Mucoromycota</taxon>
        <taxon>Glomeromycotina</taxon>
        <taxon>Glomeromycetes</taxon>
        <taxon>Diversisporales</taxon>
        <taxon>Acaulosporaceae</taxon>
        <taxon>Acaulospora</taxon>
    </lineage>
</organism>
<gene>
    <name evidence="1" type="ORF">ACOLOM_LOCUS10795</name>
</gene>
<dbReference type="Proteomes" id="UP000789525">
    <property type="component" value="Unassembled WGS sequence"/>
</dbReference>
<reference evidence="1" key="1">
    <citation type="submission" date="2021-06" db="EMBL/GenBank/DDBJ databases">
        <authorList>
            <person name="Kallberg Y."/>
            <person name="Tangrot J."/>
            <person name="Rosling A."/>
        </authorList>
    </citation>
    <scope>NUCLEOTIDE SEQUENCE</scope>
    <source>
        <strain evidence="1">CL356</strain>
    </source>
</reference>
<evidence type="ECO:0000313" key="2">
    <source>
        <dbReference type="Proteomes" id="UP000789525"/>
    </source>
</evidence>
<feature type="non-terminal residue" evidence="1">
    <location>
        <position position="78"/>
    </location>
</feature>